<name>A0ABM3WSZ8_ERIEU</name>
<organism evidence="2 3">
    <name type="scientific">Erinaceus europaeus</name>
    <name type="common">Western European hedgehog</name>
    <dbReference type="NCBI Taxonomy" id="9365"/>
    <lineage>
        <taxon>Eukaryota</taxon>
        <taxon>Metazoa</taxon>
        <taxon>Chordata</taxon>
        <taxon>Craniata</taxon>
        <taxon>Vertebrata</taxon>
        <taxon>Euteleostomi</taxon>
        <taxon>Mammalia</taxon>
        <taxon>Eutheria</taxon>
        <taxon>Laurasiatheria</taxon>
        <taxon>Eulipotyphla</taxon>
        <taxon>Erinaceidae</taxon>
        <taxon>Erinaceinae</taxon>
        <taxon>Erinaceus</taxon>
    </lineage>
</organism>
<keyword evidence="2" id="KW-1185">Reference proteome</keyword>
<dbReference type="GeneID" id="132536102"/>
<reference evidence="3" key="1">
    <citation type="submission" date="2025-08" db="UniProtKB">
        <authorList>
            <consortium name="RefSeq"/>
        </authorList>
    </citation>
    <scope>IDENTIFICATION</scope>
</reference>
<evidence type="ECO:0000256" key="1">
    <source>
        <dbReference type="ARBA" id="ARBA00008315"/>
    </source>
</evidence>
<accession>A0ABM3WSZ8</accession>
<evidence type="ECO:0000313" key="3">
    <source>
        <dbReference type="RefSeq" id="XP_060039694.1"/>
    </source>
</evidence>
<dbReference type="RefSeq" id="XP_060039694.1">
    <property type="nucleotide sequence ID" value="XM_060183711.1"/>
</dbReference>
<dbReference type="PANTHER" id="PTHR33768">
    <property type="entry name" value="MIP11318P"/>
    <property type="match status" value="1"/>
</dbReference>
<dbReference type="InterPro" id="IPR038792">
    <property type="entry name" value="CFAP97D1/2"/>
</dbReference>
<proteinExistence type="inferred from homology"/>
<sequence length="92" mass="10558">MSVAPQFMAPRAPRGLQHSWETAYRGHRRKVLNARPLVDTHAPPPRGHLLLKLKKLKLEEERLSAIHRDNCLLLERLACILRSPGTRTPHTM</sequence>
<comment type="similarity">
    <text evidence="1">Belongs to the CFAP97 family.</text>
</comment>
<protein>
    <submittedName>
        <fullName evidence="3">Uncharacterized protein CFAP97D2</fullName>
    </submittedName>
</protein>
<dbReference type="Pfam" id="PF13879">
    <property type="entry name" value="Hmw_CFAP97"/>
    <property type="match status" value="1"/>
</dbReference>
<dbReference type="PANTHER" id="PTHR33768:SF7">
    <property type="entry name" value="CFAP97 DOMAIN CONTAINING 2"/>
    <property type="match status" value="1"/>
</dbReference>
<dbReference type="Proteomes" id="UP001652624">
    <property type="component" value="Chromosome 5"/>
</dbReference>
<gene>
    <name evidence="3" type="primary">CFAP97D2</name>
</gene>
<dbReference type="InterPro" id="IPR029488">
    <property type="entry name" value="Hmw/CFAP97"/>
</dbReference>
<evidence type="ECO:0000313" key="2">
    <source>
        <dbReference type="Proteomes" id="UP001652624"/>
    </source>
</evidence>